<protein>
    <submittedName>
        <fullName evidence="1">Uncharacterized protein</fullName>
    </submittedName>
</protein>
<sequence length="79" mass="8498">MKNASAQAALQAAQAISITQNSVTPAATPTTPLTNGQDIQGGPNTVLRVIIEHMIYPISLDILHLVSNFFVYNNNTWCS</sequence>
<comment type="caution">
    <text evidence="1">The sequence shown here is derived from an EMBL/GenBank/DDBJ whole genome shotgun (WGS) entry which is preliminary data.</text>
</comment>
<proteinExistence type="predicted"/>
<evidence type="ECO:0000313" key="2">
    <source>
        <dbReference type="Proteomes" id="UP001162156"/>
    </source>
</evidence>
<keyword evidence="2" id="KW-1185">Reference proteome</keyword>
<dbReference type="Proteomes" id="UP001162156">
    <property type="component" value="Unassembled WGS sequence"/>
</dbReference>
<accession>A0AAV8Y262</accession>
<reference evidence="1" key="1">
    <citation type="journal article" date="2023" name="Insect Mol. Biol.">
        <title>Genome sequencing provides insights into the evolution of gene families encoding plant cell wall-degrading enzymes in longhorned beetles.</title>
        <authorList>
            <person name="Shin N.R."/>
            <person name="Okamura Y."/>
            <person name="Kirsch R."/>
            <person name="Pauchet Y."/>
        </authorList>
    </citation>
    <scope>NUCLEOTIDE SEQUENCE</scope>
    <source>
        <strain evidence="1">RBIC_L_NR</strain>
    </source>
</reference>
<gene>
    <name evidence="1" type="ORF">NQ314_009301</name>
</gene>
<organism evidence="1 2">
    <name type="scientific">Rhamnusium bicolor</name>
    <dbReference type="NCBI Taxonomy" id="1586634"/>
    <lineage>
        <taxon>Eukaryota</taxon>
        <taxon>Metazoa</taxon>
        <taxon>Ecdysozoa</taxon>
        <taxon>Arthropoda</taxon>
        <taxon>Hexapoda</taxon>
        <taxon>Insecta</taxon>
        <taxon>Pterygota</taxon>
        <taxon>Neoptera</taxon>
        <taxon>Endopterygota</taxon>
        <taxon>Coleoptera</taxon>
        <taxon>Polyphaga</taxon>
        <taxon>Cucujiformia</taxon>
        <taxon>Chrysomeloidea</taxon>
        <taxon>Cerambycidae</taxon>
        <taxon>Lepturinae</taxon>
        <taxon>Rhagiini</taxon>
        <taxon>Rhamnusium</taxon>
    </lineage>
</organism>
<name>A0AAV8Y262_9CUCU</name>
<dbReference type="EMBL" id="JANEYF010002536">
    <property type="protein sequence ID" value="KAJ8945188.1"/>
    <property type="molecule type" value="Genomic_DNA"/>
</dbReference>
<dbReference type="AlphaFoldDB" id="A0AAV8Y262"/>
<evidence type="ECO:0000313" key="1">
    <source>
        <dbReference type="EMBL" id="KAJ8945188.1"/>
    </source>
</evidence>